<feature type="region of interest" description="Disordered" evidence="1">
    <location>
        <begin position="1"/>
        <end position="34"/>
    </location>
</feature>
<gene>
    <name evidence="2" type="ORF">SAMN02745947_00900</name>
</gene>
<evidence type="ECO:0000313" key="3">
    <source>
        <dbReference type="Proteomes" id="UP000193566"/>
    </source>
</evidence>
<comment type="caution">
    <text evidence="2">The sequence shown here is derived from an EMBL/GenBank/DDBJ whole genome shotgun (WGS) entry which is preliminary data.</text>
</comment>
<accession>A0ABY1M6M7</accession>
<name>A0ABY1M6M7_RHORH</name>
<feature type="compositionally biased region" description="Basic and acidic residues" evidence="1">
    <location>
        <begin position="1"/>
        <end position="12"/>
    </location>
</feature>
<evidence type="ECO:0000313" key="2">
    <source>
        <dbReference type="EMBL" id="SMG18059.1"/>
    </source>
</evidence>
<evidence type="ECO:0000256" key="1">
    <source>
        <dbReference type="SAM" id="MobiDB-lite"/>
    </source>
</evidence>
<proteinExistence type="predicted"/>
<dbReference type="Proteomes" id="UP000193566">
    <property type="component" value="Unassembled WGS sequence"/>
</dbReference>
<dbReference type="EMBL" id="FXAV01000002">
    <property type="protein sequence ID" value="SMG18059.1"/>
    <property type="molecule type" value="Genomic_DNA"/>
</dbReference>
<organism evidence="2 3">
    <name type="scientific">Rhodococcus rhodochrous J3</name>
    <dbReference type="NCBI Taxonomy" id="903528"/>
    <lineage>
        <taxon>Bacteria</taxon>
        <taxon>Bacillati</taxon>
        <taxon>Actinomycetota</taxon>
        <taxon>Actinomycetes</taxon>
        <taxon>Mycobacteriales</taxon>
        <taxon>Nocardiaceae</taxon>
        <taxon>Rhodococcus</taxon>
    </lineage>
</organism>
<sequence>MGLTTRVHDGMSCKRTGYENGRPTAGRPVRFRGR</sequence>
<keyword evidence="3" id="KW-1185">Reference proteome</keyword>
<reference evidence="2 3" key="1">
    <citation type="submission" date="2017-04" db="EMBL/GenBank/DDBJ databases">
        <authorList>
            <person name="Varghese N."/>
            <person name="Submissions S."/>
        </authorList>
    </citation>
    <scope>NUCLEOTIDE SEQUENCE [LARGE SCALE GENOMIC DNA]</scope>
    <source>
        <strain evidence="2 3">J3</strain>
    </source>
</reference>
<protein>
    <submittedName>
        <fullName evidence="2">Uncharacterized protein</fullName>
    </submittedName>
</protein>